<feature type="region of interest" description="Disordered" evidence="1">
    <location>
        <begin position="1"/>
        <end position="62"/>
    </location>
</feature>
<gene>
    <name evidence="3" type="ORF">ATNIH1004_005678</name>
</gene>
<feature type="compositionally biased region" description="Low complexity" evidence="1">
    <location>
        <begin position="34"/>
        <end position="50"/>
    </location>
</feature>
<feature type="compositionally biased region" description="Polar residues" evidence="1">
    <location>
        <begin position="514"/>
        <end position="525"/>
    </location>
</feature>
<dbReference type="Gene3D" id="1.10.287.110">
    <property type="entry name" value="DnaJ domain"/>
    <property type="match status" value="1"/>
</dbReference>
<organism evidence="3 4">
    <name type="scientific">Aspergillus tanneri</name>
    <dbReference type="NCBI Taxonomy" id="1220188"/>
    <lineage>
        <taxon>Eukaryota</taxon>
        <taxon>Fungi</taxon>
        <taxon>Dikarya</taxon>
        <taxon>Ascomycota</taxon>
        <taxon>Pezizomycotina</taxon>
        <taxon>Eurotiomycetes</taxon>
        <taxon>Eurotiomycetidae</taxon>
        <taxon>Eurotiales</taxon>
        <taxon>Aspergillaceae</taxon>
        <taxon>Aspergillus</taxon>
        <taxon>Aspergillus subgen. Circumdati</taxon>
    </lineage>
</organism>
<dbReference type="FunFam" id="1.10.287.110:FF:000002">
    <property type="entry name" value="putative tyrosine-protein phosphatase auxilin isoform X2"/>
    <property type="match status" value="1"/>
</dbReference>
<feature type="compositionally biased region" description="Polar residues" evidence="1">
    <location>
        <begin position="474"/>
        <end position="486"/>
    </location>
</feature>
<dbReference type="InterPro" id="IPR009060">
    <property type="entry name" value="UBA-like_sf"/>
</dbReference>
<evidence type="ECO:0000256" key="1">
    <source>
        <dbReference type="SAM" id="MobiDB-lite"/>
    </source>
</evidence>
<dbReference type="Gene3D" id="1.10.8.10">
    <property type="entry name" value="DNA helicase RuvA subunit, C-terminal domain"/>
    <property type="match status" value="1"/>
</dbReference>
<feature type="compositionally biased region" description="Basic and acidic residues" evidence="1">
    <location>
        <begin position="305"/>
        <end position="314"/>
    </location>
</feature>
<dbReference type="Gene3D" id="1.25.40.10">
    <property type="entry name" value="Tetratricopeptide repeat domain"/>
    <property type="match status" value="1"/>
</dbReference>
<protein>
    <recommendedName>
        <fullName evidence="2">UBA domain-containing protein</fullName>
    </recommendedName>
</protein>
<feature type="compositionally biased region" description="Basic and acidic residues" evidence="1">
    <location>
        <begin position="413"/>
        <end position="432"/>
    </location>
</feature>
<proteinExistence type="predicted"/>
<evidence type="ECO:0000313" key="3">
    <source>
        <dbReference type="EMBL" id="KAA8646995.1"/>
    </source>
</evidence>
<dbReference type="GO" id="GO:0072583">
    <property type="term" value="P:clathrin-dependent endocytosis"/>
    <property type="evidence" value="ECO:0007669"/>
    <property type="project" value="TreeGrafter"/>
</dbReference>
<feature type="compositionally biased region" description="Basic and acidic residues" evidence="1">
    <location>
        <begin position="611"/>
        <end position="620"/>
    </location>
</feature>
<sequence length="908" mass="98346">MDDLNGMSWSTSSSNGPKKPPPMSSSIMFPNVRPNTTSSRTTPLSSTSAPSNPPPKSTTLDKDSFANLVSFASSNSNKSLSLLEQQRRLQEEKARKEAENRSRLESQYGGQNSQFWDNLEKGGSRQPIGFGTMSSVNAPSPDEDDILAAFDASAPVDASTHFPVPSLTPSPQVGSSPSQAPSNGAASAPPTSDMSFLDDDDLFGLNQLKPKSAPALQPAQTNEDDDFLGLLGKPVSEIPKPGLPVKPSTPPMRESPPAKASNGVDRAVAELVDMGFPADKSAQALQMTSSGTDVQAAVGLLLSQAHEESRERPKNRLTAGDLYPDHTGRNRDWSERSDRNVPSWMQQERASTSRNRSSNRSPLSADKDPAQVASVFGNNLLKTANSLWKSGSKKVQQVVNDFNTEQDSSQPKWLREASMREREQSFSGDRHQVPGKAHQQPAALTDEALLLESGGDLRSSRKSERSNDARPPSRTASDGFRNQPSSAGDRRMQPPAFMREQARSETRDPRSRVSKTTVEQQSVQAYVSPARRKRPVAQSPAPEPNVDLFESSSPSFADQRPKPSSSPGQSSRPSTPSKPLKSLPVRPKAPPRVVPPLSQEALLSTHRHREKGTESYKRGDYASAHNSFTKALGMLPEKHPITVIIRSNRAMTALKIGEPKVAISDADTILEVIGPSKGEAESIELGNGEPNKPMRDFFGKALMRRAEALEQLERWADAAQSWKQAVENGHGGSTSIQGRNRCEKAAGISKPTPKRSASSRRPPTPATKKPSALEGLQGGSSSSGMDSTAVSRLRAANQAAELADEEKFALTESVNAHLDAWKNGKQDNLRALLASLDTVLWPEAGWKKINMSELIMPGKVKVHYMKGIAKVHPDKISTGATTEQRMIAGAVFGALNEAWDKFKQENNL</sequence>
<feature type="region of interest" description="Disordered" evidence="1">
    <location>
        <begin position="157"/>
        <end position="263"/>
    </location>
</feature>
<evidence type="ECO:0000259" key="2">
    <source>
        <dbReference type="PROSITE" id="PS50030"/>
    </source>
</evidence>
<feature type="region of interest" description="Disordered" evidence="1">
    <location>
        <begin position="76"/>
        <end position="143"/>
    </location>
</feature>
<feature type="compositionally biased region" description="Basic and acidic residues" evidence="1">
    <location>
        <begin position="323"/>
        <end position="339"/>
    </location>
</feature>
<feature type="region of interest" description="Disordered" evidence="1">
    <location>
        <begin position="399"/>
        <end position="620"/>
    </location>
</feature>
<feature type="compositionally biased region" description="Low complexity" evidence="1">
    <location>
        <begin position="349"/>
        <end position="361"/>
    </location>
</feature>
<feature type="region of interest" description="Disordered" evidence="1">
    <location>
        <begin position="305"/>
        <end position="371"/>
    </location>
</feature>
<dbReference type="PANTHER" id="PTHR23172">
    <property type="entry name" value="AUXILIN/CYCLIN G-ASSOCIATED KINASE-RELATED"/>
    <property type="match status" value="1"/>
</dbReference>
<feature type="domain" description="UBA" evidence="2">
    <location>
        <begin position="262"/>
        <end position="304"/>
    </location>
</feature>
<dbReference type="FunFam" id="1.25.40.10:FF:000354">
    <property type="entry name" value="UBA domain-containing protein 7"/>
    <property type="match status" value="1"/>
</dbReference>
<dbReference type="PROSITE" id="PS50030">
    <property type="entry name" value="UBA"/>
    <property type="match status" value="1"/>
</dbReference>
<dbReference type="GO" id="GO:0072318">
    <property type="term" value="P:clathrin coat disassembly"/>
    <property type="evidence" value="ECO:0007669"/>
    <property type="project" value="TreeGrafter"/>
</dbReference>
<dbReference type="InterPro" id="IPR011990">
    <property type="entry name" value="TPR-like_helical_dom_sf"/>
</dbReference>
<feature type="compositionally biased region" description="Basic and acidic residues" evidence="1">
    <location>
        <begin position="458"/>
        <end position="468"/>
    </location>
</feature>
<dbReference type="SUPFAM" id="SSF48452">
    <property type="entry name" value="TPR-like"/>
    <property type="match status" value="1"/>
</dbReference>
<reference evidence="3 4" key="1">
    <citation type="submission" date="2019-08" db="EMBL/GenBank/DDBJ databases">
        <title>The genome sequence of a newly discovered highly antifungal drug resistant Aspergillus species, Aspergillus tanneri NIH 1004.</title>
        <authorList>
            <person name="Mounaud S."/>
            <person name="Singh I."/>
            <person name="Joardar V."/>
            <person name="Pakala S."/>
            <person name="Pakala S."/>
            <person name="Venepally P."/>
            <person name="Chung J.K."/>
            <person name="Losada L."/>
            <person name="Nierman W.C."/>
        </authorList>
    </citation>
    <scope>NUCLEOTIDE SEQUENCE [LARGE SCALE GENOMIC DNA]</scope>
    <source>
        <strain evidence="3 4">NIH1004</strain>
    </source>
</reference>
<feature type="compositionally biased region" description="Pro residues" evidence="1">
    <location>
        <begin position="241"/>
        <end position="254"/>
    </location>
</feature>
<dbReference type="GO" id="GO:0031982">
    <property type="term" value="C:vesicle"/>
    <property type="evidence" value="ECO:0007669"/>
    <property type="project" value="TreeGrafter"/>
</dbReference>
<feature type="compositionally biased region" description="Low complexity" evidence="1">
    <location>
        <begin position="562"/>
        <end position="586"/>
    </location>
</feature>
<feature type="region of interest" description="Disordered" evidence="1">
    <location>
        <begin position="746"/>
        <end position="792"/>
    </location>
</feature>
<feature type="compositionally biased region" description="Basic and acidic residues" evidence="1">
    <location>
        <begin position="500"/>
        <end position="511"/>
    </location>
</feature>
<dbReference type="GO" id="GO:0030276">
    <property type="term" value="F:clathrin binding"/>
    <property type="evidence" value="ECO:0007669"/>
    <property type="project" value="TreeGrafter"/>
</dbReference>
<feature type="compositionally biased region" description="Polar residues" evidence="1">
    <location>
        <begin position="399"/>
        <end position="411"/>
    </location>
</feature>
<name>A0A5M9MJ00_9EURO</name>
<accession>A0A5M9MJ00</accession>
<dbReference type="AlphaFoldDB" id="A0A5M9MJ00"/>
<dbReference type="SUPFAM" id="SSF46565">
    <property type="entry name" value="Chaperone J-domain"/>
    <property type="match status" value="1"/>
</dbReference>
<dbReference type="OrthoDB" id="1717591at2759"/>
<dbReference type="RefSeq" id="XP_033426356.1">
    <property type="nucleotide sequence ID" value="XM_033570324.1"/>
</dbReference>
<dbReference type="PANTHER" id="PTHR23172:SF19">
    <property type="entry name" value="J DOMAIN-CONTAINING PROTEIN"/>
    <property type="match status" value="1"/>
</dbReference>
<dbReference type="Proteomes" id="UP000324241">
    <property type="component" value="Unassembled WGS sequence"/>
</dbReference>
<feature type="compositionally biased region" description="Polar residues" evidence="1">
    <location>
        <begin position="167"/>
        <end position="185"/>
    </location>
</feature>
<dbReference type="InterPro" id="IPR036869">
    <property type="entry name" value="J_dom_sf"/>
</dbReference>
<dbReference type="GO" id="GO:0005737">
    <property type="term" value="C:cytoplasm"/>
    <property type="evidence" value="ECO:0007669"/>
    <property type="project" value="TreeGrafter"/>
</dbReference>
<dbReference type="VEuPathDB" id="FungiDB:EYZ11_000133"/>
<dbReference type="CDD" id="cd14270">
    <property type="entry name" value="UBA"/>
    <property type="match status" value="1"/>
</dbReference>
<dbReference type="InterPro" id="IPR015940">
    <property type="entry name" value="UBA"/>
</dbReference>
<dbReference type="EMBL" id="QUQM01000004">
    <property type="protein sequence ID" value="KAA8646995.1"/>
    <property type="molecule type" value="Genomic_DNA"/>
</dbReference>
<comment type="caution">
    <text evidence="3">The sequence shown here is derived from an EMBL/GenBank/DDBJ whole genome shotgun (WGS) entry which is preliminary data.</text>
</comment>
<evidence type="ECO:0000313" key="4">
    <source>
        <dbReference type="Proteomes" id="UP000324241"/>
    </source>
</evidence>
<dbReference type="GeneID" id="54328380"/>
<feature type="compositionally biased region" description="Basic and acidic residues" evidence="1">
    <location>
        <begin position="85"/>
        <end position="104"/>
    </location>
</feature>
<dbReference type="SUPFAM" id="SSF46934">
    <property type="entry name" value="UBA-like"/>
    <property type="match status" value="1"/>
</dbReference>